<evidence type="ECO:0000313" key="2">
    <source>
        <dbReference type="EMBL" id="ABS20987.1"/>
    </source>
</evidence>
<reference evidence="2 3" key="1">
    <citation type="journal article" date="2008" name="Chem. Biol. Interact.">
        <title>Extending the Bacillus cereus group genomics to putative food-borne pathogens of different toxicity.</title>
        <authorList>
            <person name="Lapidus A."/>
            <person name="Goltsman E."/>
            <person name="Auger S."/>
            <person name="Galleron N."/>
            <person name="Segurens B."/>
            <person name="Dossat C."/>
            <person name="Land M.L."/>
            <person name="Broussolle V."/>
            <person name="Brillard J."/>
            <person name="Guinebretiere M.H."/>
            <person name="Sanchis V."/>
            <person name="Nguen-The C."/>
            <person name="Lereclus D."/>
            <person name="Richardson P."/>
            <person name="Wincker P."/>
            <person name="Weissenbach J."/>
            <person name="Ehrlich S.D."/>
            <person name="Sorokin A."/>
        </authorList>
    </citation>
    <scope>NUCLEOTIDE SEQUENCE [LARGE SCALE GENOMIC DNA]</scope>
    <source>
        <strain evidence="3">DSM 22905 / CIP 110041 / 391-98 / NVH 391-98</strain>
    </source>
</reference>
<proteinExistence type="predicted"/>
<evidence type="ECO:0000256" key="1">
    <source>
        <dbReference type="SAM" id="MobiDB-lite"/>
    </source>
</evidence>
<keyword evidence="3" id="KW-1185">Reference proteome</keyword>
<feature type="compositionally biased region" description="Basic and acidic residues" evidence="1">
    <location>
        <begin position="11"/>
        <end position="25"/>
    </location>
</feature>
<protein>
    <submittedName>
        <fullName evidence="2">Uncharacterized protein</fullName>
    </submittedName>
</protein>
<evidence type="ECO:0000313" key="3">
    <source>
        <dbReference type="Proteomes" id="UP000002300"/>
    </source>
</evidence>
<sequence>MSLLLTGCSSAHDKKVSRSKEDHASHIAQGDVQEKTNGVETLPTFLDKLDPQLKDIYTVAGNNAELLSWIPCYCGCGENVGHKSNKNCFIKEIKQNGEVVWDSHATTCVNCLEIAVKSASMQQNGKSLLEIRNYIDNTYKEGYAKPTPTPMPKA</sequence>
<dbReference type="STRING" id="315749.Bcer98_0640"/>
<dbReference type="EMBL" id="CP000764">
    <property type="protein sequence ID" value="ABS20987.1"/>
    <property type="molecule type" value="Genomic_DNA"/>
</dbReference>
<dbReference type="AlphaFoldDB" id="A7GLH9"/>
<organism evidence="2 3">
    <name type="scientific">Bacillus cytotoxicus (strain DSM 22905 / CIP 110041 / 391-98 / NVH 391-98)</name>
    <dbReference type="NCBI Taxonomy" id="315749"/>
    <lineage>
        <taxon>Bacteria</taxon>
        <taxon>Bacillati</taxon>
        <taxon>Bacillota</taxon>
        <taxon>Bacilli</taxon>
        <taxon>Bacillales</taxon>
        <taxon>Bacillaceae</taxon>
        <taxon>Bacillus</taxon>
        <taxon>Bacillus cereus group</taxon>
    </lineage>
</organism>
<dbReference type="HOGENOM" id="CLU_141470_0_0_9"/>
<gene>
    <name evidence="2" type="ordered locus">Bcer98_0640</name>
</gene>
<dbReference type="Pfam" id="PF13798">
    <property type="entry name" value="PCYCGC"/>
    <property type="match status" value="1"/>
</dbReference>
<dbReference type="eggNOG" id="ENOG502ZVWF">
    <property type="taxonomic scope" value="Bacteria"/>
</dbReference>
<dbReference type="KEGG" id="bcy:Bcer98_0640"/>
<dbReference type="Proteomes" id="UP000002300">
    <property type="component" value="Chromosome"/>
</dbReference>
<name>A7GLH9_BACCN</name>
<accession>A7GLH9</accession>
<dbReference type="InterPro" id="IPR025673">
    <property type="entry name" value="PCYCGC"/>
</dbReference>
<feature type="region of interest" description="Disordered" evidence="1">
    <location>
        <begin position="1"/>
        <end position="33"/>
    </location>
</feature>